<dbReference type="InterPro" id="IPR009362">
    <property type="entry name" value="YhcG_C"/>
</dbReference>
<feature type="domain" description="YhcG PDDEXK nuclease" evidence="1">
    <location>
        <begin position="177"/>
        <end position="330"/>
    </location>
</feature>
<dbReference type="PANTHER" id="PTHR30547">
    <property type="entry name" value="UNCHARACTERIZED PROTEIN YHCG-RELATED"/>
    <property type="match status" value="1"/>
</dbReference>
<dbReference type="Pfam" id="PF06250">
    <property type="entry name" value="YhcG_C"/>
    <property type="match status" value="1"/>
</dbReference>
<dbReference type="InterPro" id="IPR041527">
    <property type="entry name" value="YhcG_N"/>
</dbReference>
<dbReference type="InterPro" id="IPR053148">
    <property type="entry name" value="PD-DEXK-like_domain"/>
</dbReference>
<dbReference type="GO" id="GO:0003676">
    <property type="term" value="F:nucleic acid binding"/>
    <property type="evidence" value="ECO:0007669"/>
    <property type="project" value="InterPro"/>
</dbReference>
<dbReference type="Pfam" id="PF17761">
    <property type="entry name" value="DUF1016_N"/>
    <property type="match status" value="1"/>
</dbReference>
<reference evidence="3" key="1">
    <citation type="submission" date="2014-11" db="EMBL/GenBank/DDBJ databases">
        <authorList>
            <person name="Malar M.C."/>
            <person name="Sen D."/>
            <person name="Tripathy S."/>
        </authorList>
    </citation>
    <scope>NUCLEOTIDE SEQUENCE</scope>
    <source>
        <strain evidence="3">BDU141951</strain>
    </source>
</reference>
<reference evidence="3" key="3">
    <citation type="submission" date="2020-02" db="EMBL/GenBank/DDBJ databases">
        <authorList>
            <person name="Sarangi A.N."/>
            <person name="Ghosh S."/>
            <person name="Mukherjee M."/>
            <person name="Tripathy S."/>
        </authorList>
    </citation>
    <scope>NUCLEOTIDE SEQUENCE</scope>
    <source>
        <strain evidence="3">BDU141951</strain>
    </source>
</reference>
<organism evidence="3">
    <name type="scientific">Lyngbya confervoides BDU141951</name>
    <dbReference type="NCBI Taxonomy" id="1574623"/>
    <lineage>
        <taxon>Bacteria</taxon>
        <taxon>Bacillati</taxon>
        <taxon>Cyanobacteriota</taxon>
        <taxon>Cyanophyceae</taxon>
        <taxon>Oscillatoriophycideae</taxon>
        <taxon>Oscillatoriales</taxon>
        <taxon>Microcoleaceae</taxon>
        <taxon>Lyngbya</taxon>
    </lineage>
</organism>
<protein>
    <submittedName>
        <fullName evidence="3">DUF1016 domain-containing protein</fullName>
    </submittedName>
</protein>
<reference evidence="3" key="2">
    <citation type="journal article" date="2015" name="Genome Announc.">
        <title>Draft Genome Sequence of Filamentous Marine Cyanobacterium Lyngbya confervoides Strain BDU141951.</title>
        <authorList>
            <person name="Chandrababunaidu M.M."/>
            <person name="Sen D."/>
            <person name="Tripathy S."/>
        </authorList>
    </citation>
    <scope>NUCLEOTIDE SEQUENCE</scope>
    <source>
        <strain evidence="3">BDU141951</strain>
    </source>
</reference>
<dbReference type="PANTHER" id="PTHR30547:SF0">
    <property type="entry name" value="BLR8175 PROTEIN"/>
    <property type="match status" value="1"/>
</dbReference>
<sequence length="355" mass="40884">MAALLPSQSPEYEDLITHLKDRIRQARVRSALAVNRELVLLYWYIGREILQRQTEQGWGSKVIDRIAQDLRQAFPEMKGFSPRNLHYMRAFAETYTDESILQQVVANLPWGHNVRLMEAVKDPEARLWYAQQAIAHGWSRNILMTQIDQQLYGQKQSSAITNFERTLPDVQSDLARDLVKNSYTFDFLAIAADAQERDVQKALVDHIRDFLLELGVGFAFVGSQYHLEVGGEDFYIDLLFYHLKLRCFVVIDLKMGDFQPEFSGKMNFYVSAVDDLLRHGDDRPTIGMILCRSKNKAIAEYALRDLQKPIGISTHRTDKELPDPLKPELPSVERLEQELSNVDLRTNQAGDRNNV</sequence>
<feature type="domain" description="YhcG N-terminal" evidence="2">
    <location>
        <begin position="19"/>
        <end position="152"/>
    </location>
</feature>
<evidence type="ECO:0000259" key="1">
    <source>
        <dbReference type="Pfam" id="PF06250"/>
    </source>
</evidence>
<evidence type="ECO:0000259" key="2">
    <source>
        <dbReference type="Pfam" id="PF17761"/>
    </source>
</evidence>
<proteinExistence type="predicted"/>
<gene>
    <name evidence="3" type="ORF">QQ91_010635</name>
</gene>
<evidence type="ECO:0000313" key="3">
    <source>
        <dbReference type="EMBL" id="NEV67573.1"/>
    </source>
</evidence>
<dbReference type="InterPro" id="IPR011856">
    <property type="entry name" value="tRNA_endonuc-like_dom_sf"/>
</dbReference>
<comment type="caution">
    <text evidence="3">The sequence shown here is derived from an EMBL/GenBank/DDBJ whole genome shotgun (WGS) entry which is preliminary data.</text>
</comment>
<dbReference type="Gene3D" id="3.40.1350.10">
    <property type="match status" value="1"/>
</dbReference>
<accession>A0A0C1V5X7</accession>
<name>A0A0C1V5X7_9CYAN</name>
<dbReference type="AlphaFoldDB" id="A0A0C1V5X7"/>
<dbReference type="EMBL" id="JTHE02000003">
    <property type="protein sequence ID" value="NEV67573.1"/>
    <property type="molecule type" value="Genomic_DNA"/>
</dbReference>